<organism evidence="4 5">
    <name type="scientific">Rhamnella rubrinervis</name>
    <dbReference type="NCBI Taxonomy" id="2594499"/>
    <lineage>
        <taxon>Eukaryota</taxon>
        <taxon>Viridiplantae</taxon>
        <taxon>Streptophyta</taxon>
        <taxon>Embryophyta</taxon>
        <taxon>Tracheophyta</taxon>
        <taxon>Spermatophyta</taxon>
        <taxon>Magnoliopsida</taxon>
        <taxon>eudicotyledons</taxon>
        <taxon>Gunneridae</taxon>
        <taxon>Pentapetalae</taxon>
        <taxon>rosids</taxon>
        <taxon>fabids</taxon>
        <taxon>Rosales</taxon>
        <taxon>Rhamnaceae</taxon>
        <taxon>rhamnoid group</taxon>
        <taxon>Rhamneae</taxon>
        <taxon>Rhamnella</taxon>
    </lineage>
</organism>
<keyword evidence="5" id="KW-1185">Reference proteome</keyword>
<dbReference type="Gene3D" id="3.40.50.850">
    <property type="entry name" value="Isochorismatase-like"/>
    <property type="match status" value="1"/>
</dbReference>
<sequence>MLELDWKLEVKVVEKNAYNGFKGTCLEEMLKERRMEEVIVMVAMTNMCCETTMCDAFLRVFRDFFSMDATATAD</sequence>
<name>A0A8K0MSL8_9ROSA</name>
<reference evidence="4" key="1">
    <citation type="submission" date="2020-03" db="EMBL/GenBank/DDBJ databases">
        <title>A high-quality chromosome-level genome assembly of a woody plant with both climbing and erect habits, Rhamnella rubrinervis.</title>
        <authorList>
            <person name="Lu Z."/>
            <person name="Yang Y."/>
            <person name="Zhu X."/>
            <person name="Sun Y."/>
        </authorList>
    </citation>
    <scope>NUCLEOTIDE SEQUENCE</scope>
    <source>
        <strain evidence="4">BYM</strain>
        <tissue evidence="4">Leaf</tissue>
    </source>
</reference>
<feature type="domain" description="Isochorismatase-like" evidence="3">
    <location>
        <begin position="3"/>
        <end position="73"/>
    </location>
</feature>
<dbReference type="AlphaFoldDB" id="A0A8K0MSL8"/>
<dbReference type="InterPro" id="IPR050272">
    <property type="entry name" value="Isochorismatase-like_hydrls"/>
</dbReference>
<evidence type="ECO:0000256" key="2">
    <source>
        <dbReference type="ARBA" id="ARBA00022801"/>
    </source>
</evidence>
<evidence type="ECO:0000313" key="4">
    <source>
        <dbReference type="EMBL" id="KAF3456529.1"/>
    </source>
</evidence>
<dbReference type="InterPro" id="IPR000868">
    <property type="entry name" value="Isochorismatase-like_dom"/>
</dbReference>
<dbReference type="Proteomes" id="UP000796880">
    <property type="component" value="Unassembled WGS sequence"/>
</dbReference>
<proteinExistence type="inferred from homology"/>
<dbReference type="OrthoDB" id="167809at2759"/>
<comment type="similarity">
    <text evidence="1">Belongs to the isochorismatase family.</text>
</comment>
<comment type="caution">
    <text evidence="4">The sequence shown here is derived from an EMBL/GenBank/DDBJ whole genome shotgun (WGS) entry which is preliminary data.</text>
</comment>
<evidence type="ECO:0000259" key="3">
    <source>
        <dbReference type="Pfam" id="PF00857"/>
    </source>
</evidence>
<accession>A0A8K0MSL8</accession>
<dbReference type="SUPFAM" id="SSF52499">
    <property type="entry name" value="Isochorismatase-like hydrolases"/>
    <property type="match status" value="1"/>
</dbReference>
<dbReference type="EMBL" id="VOIH02000001">
    <property type="protein sequence ID" value="KAF3456529.1"/>
    <property type="molecule type" value="Genomic_DNA"/>
</dbReference>
<dbReference type="GO" id="GO:0016787">
    <property type="term" value="F:hydrolase activity"/>
    <property type="evidence" value="ECO:0007669"/>
    <property type="project" value="UniProtKB-KW"/>
</dbReference>
<dbReference type="InterPro" id="IPR036380">
    <property type="entry name" value="Isochorismatase-like_sf"/>
</dbReference>
<evidence type="ECO:0000313" key="5">
    <source>
        <dbReference type="Proteomes" id="UP000796880"/>
    </source>
</evidence>
<gene>
    <name evidence="4" type="ORF">FNV43_RR01182</name>
</gene>
<evidence type="ECO:0000256" key="1">
    <source>
        <dbReference type="ARBA" id="ARBA00006336"/>
    </source>
</evidence>
<dbReference type="PANTHER" id="PTHR43540">
    <property type="entry name" value="PEROXYUREIDOACRYLATE/UREIDOACRYLATE AMIDOHYDROLASE-RELATED"/>
    <property type="match status" value="1"/>
</dbReference>
<keyword evidence="2" id="KW-0378">Hydrolase</keyword>
<dbReference type="PANTHER" id="PTHR43540:SF6">
    <property type="entry name" value="ISOCHORISMATASE-LIKE DOMAIN-CONTAINING PROTEIN"/>
    <property type="match status" value="1"/>
</dbReference>
<protein>
    <recommendedName>
        <fullName evidence="3">Isochorismatase-like domain-containing protein</fullName>
    </recommendedName>
</protein>
<dbReference type="Pfam" id="PF00857">
    <property type="entry name" value="Isochorismatase"/>
    <property type="match status" value="1"/>
</dbReference>